<feature type="compositionally biased region" description="Basic and acidic residues" evidence="1">
    <location>
        <begin position="44"/>
        <end position="68"/>
    </location>
</feature>
<protein>
    <submittedName>
        <fullName evidence="3">Uncharacterized protein</fullName>
    </submittedName>
</protein>
<evidence type="ECO:0000256" key="1">
    <source>
        <dbReference type="SAM" id="MobiDB-lite"/>
    </source>
</evidence>
<dbReference type="AlphaFoldDB" id="A0A396RWQ2"/>
<keyword evidence="4" id="KW-1185">Reference proteome</keyword>
<name>A0A396RWQ2_9SPHN</name>
<feature type="transmembrane region" description="Helical" evidence="2">
    <location>
        <begin position="12"/>
        <end position="30"/>
    </location>
</feature>
<reference evidence="3 4" key="1">
    <citation type="submission" date="2018-08" db="EMBL/GenBank/DDBJ databases">
        <title>The multiple taxonomic identification of Sphingomonas gilva.</title>
        <authorList>
            <person name="Zhu D."/>
            <person name="Zheng S."/>
        </authorList>
    </citation>
    <scope>NUCLEOTIDE SEQUENCE [LARGE SCALE GENOMIC DNA]</scope>
    <source>
        <strain evidence="3 4">ZDH117</strain>
    </source>
</reference>
<accession>A0A396RWQ2</accession>
<sequence>MLVYFGGSGLGNFLILLAMLFPFIAMPLLWRRMKRVRAQAYRQSKPERREQHWEEGLGADGGRRHAPNDDLIGLGEKSRHGRWPLDNQ</sequence>
<dbReference type="RefSeq" id="WP_118863331.1">
    <property type="nucleotide sequence ID" value="NZ_QWLV01000002.1"/>
</dbReference>
<evidence type="ECO:0000313" key="3">
    <source>
        <dbReference type="EMBL" id="RHW18141.1"/>
    </source>
</evidence>
<keyword evidence="2" id="KW-0812">Transmembrane</keyword>
<gene>
    <name evidence="3" type="ORF">D1610_06555</name>
</gene>
<dbReference type="Proteomes" id="UP000266693">
    <property type="component" value="Unassembled WGS sequence"/>
</dbReference>
<feature type="region of interest" description="Disordered" evidence="1">
    <location>
        <begin position="43"/>
        <end position="88"/>
    </location>
</feature>
<dbReference type="EMBL" id="QWLV01000002">
    <property type="protein sequence ID" value="RHW18141.1"/>
    <property type="molecule type" value="Genomic_DNA"/>
</dbReference>
<keyword evidence="2" id="KW-0472">Membrane</keyword>
<proteinExistence type="predicted"/>
<comment type="caution">
    <text evidence="3">The sequence shown here is derived from an EMBL/GenBank/DDBJ whole genome shotgun (WGS) entry which is preliminary data.</text>
</comment>
<evidence type="ECO:0000313" key="4">
    <source>
        <dbReference type="Proteomes" id="UP000266693"/>
    </source>
</evidence>
<organism evidence="3 4">
    <name type="scientific">Sphingomonas gilva</name>
    <dbReference type="NCBI Taxonomy" id="2305907"/>
    <lineage>
        <taxon>Bacteria</taxon>
        <taxon>Pseudomonadati</taxon>
        <taxon>Pseudomonadota</taxon>
        <taxon>Alphaproteobacteria</taxon>
        <taxon>Sphingomonadales</taxon>
        <taxon>Sphingomonadaceae</taxon>
        <taxon>Sphingomonas</taxon>
    </lineage>
</organism>
<dbReference type="OrthoDB" id="7579020at2"/>
<keyword evidence="2" id="KW-1133">Transmembrane helix</keyword>
<evidence type="ECO:0000256" key="2">
    <source>
        <dbReference type="SAM" id="Phobius"/>
    </source>
</evidence>